<keyword evidence="6 9" id="KW-0547">Nucleotide-binding</keyword>
<dbReference type="Gene3D" id="3.90.870.10">
    <property type="entry name" value="DHBP synthase"/>
    <property type="match status" value="1"/>
</dbReference>
<proteinExistence type="inferred from homology"/>
<name>A0A839HGH9_9GAMM</name>
<dbReference type="GO" id="GO:0003725">
    <property type="term" value="F:double-stranded RNA binding"/>
    <property type="evidence" value="ECO:0007669"/>
    <property type="project" value="InterPro"/>
</dbReference>
<dbReference type="AlphaFoldDB" id="A0A839HGH9"/>
<evidence type="ECO:0000313" key="11">
    <source>
        <dbReference type="EMBL" id="MBB1126187.1"/>
    </source>
</evidence>
<dbReference type="HAMAP" id="MF_01852">
    <property type="entry name" value="TsaC"/>
    <property type="match status" value="1"/>
</dbReference>
<comment type="subcellular location">
    <subcellularLocation>
        <location evidence="1 9">Cytoplasm</location>
    </subcellularLocation>
</comment>
<dbReference type="EC" id="2.7.7.87" evidence="9"/>
<dbReference type="GO" id="GO:0002949">
    <property type="term" value="P:tRNA threonylcarbamoyladenosine modification"/>
    <property type="evidence" value="ECO:0007669"/>
    <property type="project" value="UniProtKB-UniRule"/>
</dbReference>
<dbReference type="GO" id="GO:0061710">
    <property type="term" value="F:L-threonylcarbamoyladenylate synthase"/>
    <property type="evidence" value="ECO:0007669"/>
    <property type="project" value="UniProtKB-EC"/>
</dbReference>
<dbReference type="Pfam" id="PF01300">
    <property type="entry name" value="Sua5_yciO_yrdC"/>
    <property type="match status" value="1"/>
</dbReference>
<keyword evidence="12" id="KW-1185">Reference proteome</keyword>
<evidence type="ECO:0000313" key="12">
    <source>
        <dbReference type="Proteomes" id="UP000548632"/>
    </source>
</evidence>
<comment type="function">
    <text evidence="9">Required for the formation of a threonylcarbamoyl group on adenosine at position 37 (t(6)A37) in tRNAs that read codons beginning with adenine. Catalyzes the conversion of L-threonine, HCO(3)(-)/CO(2) and ATP to give threonylcarbamoyl-AMP (TC-AMP) as the acyladenylate intermediate, with the release of diphosphate.</text>
</comment>
<comment type="catalytic activity">
    <reaction evidence="8 9">
        <text>L-threonine + hydrogencarbonate + ATP = L-threonylcarbamoyladenylate + diphosphate + H2O</text>
        <dbReference type="Rhea" id="RHEA:36407"/>
        <dbReference type="ChEBI" id="CHEBI:15377"/>
        <dbReference type="ChEBI" id="CHEBI:17544"/>
        <dbReference type="ChEBI" id="CHEBI:30616"/>
        <dbReference type="ChEBI" id="CHEBI:33019"/>
        <dbReference type="ChEBI" id="CHEBI:57926"/>
        <dbReference type="ChEBI" id="CHEBI:73682"/>
        <dbReference type="EC" id="2.7.7.87"/>
    </reaction>
</comment>
<dbReference type="GO" id="GO:0005737">
    <property type="term" value="C:cytoplasm"/>
    <property type="evidence" value="ECO:0007669"/>
    <property type="project" value="UniProtKB-SubCell"/>
</dbReference>
<dbReference type="InterPro" id="IPR050156">
    <property type="entry name" value="TC-AMP_synthase_SUA5"/>
</dbReference>
<gene>
    <name evidence="9" type="primary">tsaC</name>
    <name evidence="11" type="ORF">HUK38_08080</name>
</gene>
<dbReference type="GO" id="GO:0005524">
    <property type="term" value="F:ATP binding"/>
    <property type="evidence" value="ECO:0007669"/>
    <property type="project" value="UniProtKB-UniRule"/>
</dbReference>
<comment type="caution">
    <text evidence="11">The sequence shown here is derived from an EMBL/GenBank/DDBJ whole genome shotgun (WGS) entry which is preliminary data.</text>
</comment>
<dbReference type="GO" id="GO:0000049">
    <property type="term" value="F:tRNA binding"/>
    <property type="evidence" value="ECO:0007669"/>
    <property type="project" value="TreeGrafter"/>
</dbReference>
<feature type="domain" description="YrdC-like" evidence="10">
    <location>
        <begin position="20"/>
        <end position="201"/>
    </location>
</feature>
<organism evidence="11 12">
    <name type="scientific">Thiospirillum jenense</name>
    <dbReference type="NCBI Taxonomy" id="1653858"/>
    <lineage>
        <taxon>Bacteria</taxon>
        <taxon>Pseudomonadati</taxon>
        <taxon>Pseudomonadota</taxon>
        <taxon>Gammaproteobacteria</taxon>
        <taxon>Chromatiales</taxon>
        <taxon>Chromatiaceae</taxon>
        <taxon>Thiospirillum</taxon>
    </lineage>
</organism>
<evidence type="ECO:0000256" key="8">
    <source>
        <dbReference type="ARBA" id="ARBA00048366"/>
    </source>
</evidence>
<dbReference type="PROSITE" id="PS51163">
    <property type="entry name" value="YRDC"/>
    <property type="match status" value="1"/>
</dbReference>
<dbReference type="Proteomes" id="UP000548632">
    <property type="component" value="Unassembled WGS sequence"/>
</dbReference>
<dbReference type="PANTHER" id="PTHR17490:SF18">
    <property type="entry name" value="THREONYLCARBAMOYL-AMP SYNTHASE"/>
    <property type="match status" value="1"/>
</dbReference>
<dbReference type="InterPro" id="IPR017945">
    <property type="entry name" value="DHBP_synth_RibB-like_a/b_dom"/>
</dbReference>
<reference evidence="11 12" key="1">
    <citation type="journal article" date="2020" name="Arch. Microbiol.">
        <title>The genome sequence of the giant phototrophic gammaproteobacterium Thiospirillum jenense gives insight into its physiological properties and phylogenetic relationships.</title>
        <authorList>
            <person name="Imhoff J.F."/>
            <person name="Meyer T.E."/>
            <person name="Kyndt J.A."/>
        </authorList>
    </citation>
    <scope>NUCLEOTIDE SEQUENCE [LARGE SCALE GENOMIC DNA]</scope>
    <source>
        <strain evidence="11 12">DSM 216</strain>
    </source>
</reference>
<evidence type="ECO:0000256" key="5">
    <source>
        <dbReference type="ARBA" id="ARBA00022695"/>
    </source>
</evidence>
<keyword evidence="2 9" id="KW-0963">Cytoplasm</keyword>
<evidence type="ECO:0000256" key="4">
    <source>
        <dbReference type="ARBA" id="ARBA00022694"/>
    </source>
</evidence>
<accession>A0A839HGH9</accession>
<evidence type="ECO:0000256" key="1">
    <source>
        <dbReference type="ARBA" id="ARBA00004496"/>
    </source>
</evidence>
<protein>
    <recommendedName>
        <fullName evidence="9">Threonylcarbamoyl-AMP synthase</fullName>
        <shortName evidence="9">TC-AMP synthase</shortName>
        <ecNumber evidence="9">2.7.7.87</ecNumber>
    </recommendedName>
    <alternativeName>
        <fullName evidence="9">L-threonylcarbamoyladenylate synthase</fullName>
    </alternativeName>
    <alternativeName>
        <fullName evidence="9">t(6)A37 threonylcarbamoyladenosine biosynthesis protein TsaC</fullName>
    </alternativeName>
    <alternativeName>
        <fullName evidence="9">tRNA threonylcarbamoyladenosine biosynthesis protein TsaC</fullName>
    </alternativeName>
</protein>
<dbReference type="GO" id="GO:0006450">
    <property type="term" value="P:regulation of translational fidelity"/>
    <property type="evidence" value="ECO:0007669"/>
    <property type="project" value="TreeGrafter"/>
</dbReference>
<sequence>MRLPPLNQNLLTKQQVGSHAHALRLARQVLTAGGVIAYPTEAVYGLGCDPRNGDAVNRLLALKQRTVSKGLILIAADFAALQPFVLPLNHAQMAAIHASWPGANTWLLPAHPSAPRWLTGDHAQVAVRVSAHPLVLRLCDMWGGALISTSANQAGRRPARTALQVRQRLAHLPQLIINAPCGGARRPSVIRDGMTGRVIRN</sequence>
<evidence type="ECO:0000256" key="6">
    <source>
        <dbReference type="ARBA" id="ARBA00022741"/>
    </source>
</evidence>
<evidence type="ECO:0000256" key="7">
    <source>
        <dbReference type="ARBA" id="ARBA00022840"/>
    </source>
</evidence>
<keyword evidence="5 9" id="KW-0548">Nucleotidyltransferase</keyword>
<keyword evidence="4 9" id="KW-0819">tRNA processing</keyword>
<dbReference type="RefSeq" id="WP_182583818.1">
    <property type="nucleotide sequence ID" value="NZ_JABVCQ010000015.1"/>
</dbReference>
<evidence type="ECO:0000259" key="10">
    <source>
        <dbReference type="PROSITE" id="PS51163"/>
    </source>
</evidence>
<comment type="similarity">
    <text evidence="9">Belongs to the SUA5 family. TsaC subfamily.</text>
</comment>
<dbReference type="InterPro" id="IPR006070">
    <property type="entry name" value="Sua5-like_dom"/>
</dbReference>
<dbReference type="InterPro" id="IPR023535">
    <property type="entry name" value="TC-AMP_synthase"/>
</dbReference>
<evidence type="ECO:0000256" key="3">
    <source>
        <dbReference type="ARBA" id="ARBA00022679"/>
    </source>
</evidence>
<dbReference type="PANTHER" id="PTHR17490">
    <property type="entry name" value="SUA5"/>
    <property type="match status" value="1"/>
</dbReference>
<evidence type="ECO:0000256" key="2">
    <source>
        <dbReference type="ARBA" id="ARBA00022490"/>
    </source>
</evidence>
<dbReference type="SUPFAM" id="SSF55821">
    <property type="entry name" value="YrdC/RibB"/>
    <property type="match status" value="1"/>
</dbReference>
<dbReference type="EMBL" id="JABVCQ010000015">
    <property type="protein sequence ID" value="MBB1126187.1"/>
    <property type="molecule type" value="Genomic_DNA"/>
</dbReference>
<keyword evidence="7 9" id="KW-0067">ATP-binding</keyword>
<dbReference type="FunFam" id="3.90.870.10:FF:000004">
    <property type="entry name" value="Threonylcarbamoyl-AMP synthase"/>
    <property type="match status" value="1"/>
</dbReference>
<keyword evidence="3 9" id="KW-0808">Transferase</keyword>
<evidence type="ECO:0000256" key="9">
    <source>
        <dbReference type="HAMAP-Rule" id="MF_01852"/>
    </source>
</evidence>